<dbReference type="PANTHER" id="PTHR36504:SF1">
    <property type="entry name" value="LIPOPOLYSACCHARIDE EXPORT SYSTEM PROTEIN LPTA"/>
    <property type="match status" value="1"/>
</dbReference>
<evidence type="ECO:0000259" key="5">
    <source>
        <dbReference type="Pfam" id="PF03968"/>
    </source>
</evidence>
<comment type="subcellular location">
    <subcellularLocation>
        <location evidence="4">Periplasm</location>
    </subcellularLocation>
</comment>
<dbReference type="InterPro" id="IPR052037">
    <property type="entry name" value="LPS_export_LptA"/>
</dbReference>
<dbReference type="Gene3D" id="2.60.450.10">
    <property type="entry name" value="Lipopolysaccharide (LPS) transport protein A like domain"/>
    <property type="match status" value="1"/>
</dbReference>
<dbReference type="OrthoDB" id="9811926at2"/>
<comment type="similarity">
    <text evidence="4">Belongs to the LptA family.</text>
</comment>
<evidence type="ECO:0000256" key="2">
    <source>
        <dbReference type="ARBA" id="ARBA00022729"/>
    </source>
</evidence>
<comment type="function">
    <text evidence="4">Involved in the assembly of lipopolysaccharide (LPS). Required for the translocation of LPS from the inner membrane to the outer membrane.</text>
</comment>
<accession>A0A1I3E6L1</accession>
<proteinExistence type="inferred from homology"/>
<dbReference type="AlphaFoldDB" id="A0A1I3E6L1"/>
<dbReference type="Proteomes" id="UP000183635">
    <property type="component" value="Unassembled WGS sequence"/>
</dbReference>
<keyword evidence="1 4" id="KW-0813">Transport</keyword>
<dbReference type="NCBIfam" id="TIGR03002">
    <property type="entry name" value="outer_YhbN_LptA"/>
    <property type="match status" value="1"/>
</dbReference>
<name>A0A1I3E6L1_9RHOB</name>
<dbReference type="RefSeq" id="WP_074970496.1">
    <property type="nucleotide sequence ID" value="NZ_CBCRYP010000045.1"/>
</dbReference>
<dbReference type="GO" id="GO:0043165">
    <property type="term" value="P:Gram-negative-bacterium-type cell outer membrane assembly"/>
    <property type="evidence" value="ECO:0007669"/>
    <property type="project" value="UniProtKB-UniRule"/>
</dbReference>
<comment type="subunit">
    <text evidence="4">Component of the lipopolysaccharide transport and assembly complex.</text>
</comment>
<keyword evidence="7" id="KW-1185">Reference proteome</keyword>
<organism evidence="6 7">
    <name type="scientific">Paracoccus aminovorans</name>
    <dbReference type="NCBI Taxonomy" id="34004"/>
    <lineage>
        <taxon>Bacteria</taxon>
        <taxon>Pseudomonadati</taxon>
        <taxon>Pseudomonadota</taxon>
        <taxon>Alphaproteobacteria</taxon>
        <taxon>Rhodobacterales</taxon>
        <taxon>Paracoccaceae</taxon>
        <taxon>Paracoccus</taxon>
    </lineage>
</organism>
<dbReference type="GO" id="GO:0001530">
    <property type="term" value="F:lipopolysaccharide binding"/>
    <property type="evidence" value="ECO:0007669"/>
    <property type="project" value="InterPro"/>
</dbReference>
<keyword evidence="3 4" id="KW-0574">Periplasm</keyword>
<reference evidence="6 7" key="1">
    <citation type="submission" date="2016-10" db="EMBL/GenBank/DDBJ databases">
        <authorList>
            <person name="de Groot N.N."/>
        </authorList>
    </citation>
    <scope>NUCLEOTIDE SEQUENCE [LARGE SCALE GENOMIC DNA]</scope>
    <source>
        <strain evidence="6 7">DSM 8537</strain>
    </source>
</reference>
<sequence length="167" mass="16577" precursor="true">MIRPGPLLPVILSLALVCGQTGAAGAQATSGFGNAQDVKQPVEVTADALSVDQKTGRATFSGNVLIGQGAMRLSADSVTVTYAQGGSSRISALHAEGGVTLVSGADAAEAKAADYDVESGNVVLTGDVLLTQGGNVLAGEKVTVNLATGTAQASGRVRSVLQPGSQR</sequence>
<dbReference type="GO" id="GO:0030288">
    <property type="term" value="C:outer membrane-bounded periplasmic space"/>
    <property type="evidence" value="ECO:0007669"/>
    <property type="project" value="TreeGrafter"/>
</dbReference>
<dbReference type="STRING" id="34004.SAMN04488021_14527"/>
<dbReference type="GO" id="GO:0017089">
    <property type="term" value="F:glycolipid transfer activity"/>
    <property type="evidence" value="ECO:0007669"/>
    <property type="project" value="TreeGrafter"/>
</dbReference>
<evidence type="ECO:0000256" key="4">
    <source>
        <dbReference type="HAMAP-Rule" id="MF_01914"/>
    </source>
</evidence>
<dbReference type="InterPro" id="IPR014340">
    <property type="entry name" value="LptA"/>
</dbReference>
<keyword evidence="2 4" id="KW-0732">Signal</keyword>
<dbReference type="Pfam" id="PF03968">
    <property type="entry name" value="LptD_N"/>
    <property type="match status" value="1"/>
</dbReference>
<dbReference type="HAMAP" id="MF_01914">
    <property type="entry name" value="LPS_assembly_LptA"/>
    <property type="match status" value="1"/>
</dbReference>
<dbReference type="EMBL" id="FOPU01000045">
    <property type="protein sequence ID" value="SFH94622.1"/>
    <property type="molecule type" value="Genomic_DNA"/>
</dbReference>
<evidence type="ECO:0000313" key="6">
    <source>
        <dbReference type="EMBL" id="SFH94622.1"/>
    </source>
</evidence>
<gene>
    <name evidence="4" type="primary">lptA</name>
    <name evidence="6" type="ORF">SAMN04488021_14527</name>
</gene>
<protein>
    <recommendedName>
        <fullName evidence="4">Lipopolysaccharide export system protein LptA</fullName>
    </recommendedName>
</protein>
<dbReference type="InterPro" id="IPR005653">
    <property type="entry name" value="OstA-like_N"/>
</dbReference>
<feature type="chain" id="PRO_5010391744" description="Lipopolysaccharide export system protein LptA" evidence="4">
    <location>
        <begin position="24"/>
        <end position="167"/>
    </location>
</feature>
<dbReference type="GO" id="GO:0015920">
    <property type="term" value="P:lipopolysaccharide transport"/>
    <property type="evidence" value="ECO:0007669"/>
    <property type="project" value="UniProtKB-UniRule"/>
</dbReference>
<feature type="domain" description="Organic solvent tolerance-like N-terminal" evidence="5">
    <location>
        <begin position="43"/>
        <end position="149"/>
    </location>
</feature>
<dbReference type="PANTHER" id="PTHR36504">
    <property type="entry name" value="LIPOPOLYSACCHARIDE EXPORT SYSTEM PROTEIN LPTA"/>
    <property type="match status" value="1"/>
</dbReference>
<evidence type="ECO:0000313" key="7">
    <source>
        <dbReference type="Proteomes" id="UP000183635"/>
    </source>
</evidence>
<feature type="signal peptide" evidence="4">
    <location>
        <begin position="1"/>
        <end position="23"/>
    </location>
</feature>
<evidence type="ECO:0000256" key="1">
    <source>
        <dbReference type="ARBA" id="ARBA00022448"/>
    </source>
</evidence>
<dbReference type="GO" id="GO:0009279">
    <property type="term" value="C:cell outer membrane"/>
    <property type="evidence" value="ECO:0007669"/>
    <property type="project" value="TreeGrafter"/>
</dbReference>
<evidence type="ECO:0000256" key="3">
    <source>
        <dbReference type="ARBA" id="ARBA00022764"/>
    </source>
</evidence>